<proteinExistence type="inferred from homology"/>
<organism evidence="4 5">
    <name type="scientific">Stephania cephalantha</name>
    <dbReference type="NCBI Taxonomy" id="152367"/>
    <lineage>
        <taxon>Eukaryota</taxon>
        <taxon>Viridiplantae</taxon>
        <taxon>Streptophyta</taxon>
        <taxon>Embryophyta</taxon>
        <taxon>Tracheophyta</taxon>
        <taxon>Spermatophyta</taxon>
        <taxon>Magnoliopsida</taxon>
        <taxon>Ranunculales</taxon>
        <taxon>Menispermaceae</taxon>
        <taxon>Menispermoideae</taxon>
        <taxon>Cissampelideae</taxon>
        <taxon>Stephania</taxon>
    </lineage>
</organism>
<dbReference type="GO" id="GO:0016705">
    <property type="term" value="F:oxidoreductase activity, acting on paired donors, with incorporation or reduction of molecular oxygen"/>
    <property type="evidence" value="ECO:0007669"/>
    <property type="project" value="InterPro"/>
</dbReference>
<evidence type="ECO:0000313" key="5">
    <source>
        <dbReference type="Proteomes" id="UP001419268"/>
    </source>
</evidence>
<dbReference type="GO" id="GO:0005506">
    <property type="term" value="F:iron ion binding"/>
    <property type="evidence" value="ECO:0007669"/>
    <property type="project" value="InterPro"/>
</dbReference>
<comment type="similarity">
    <text evidence="1">Belongs to the cytochrome P450 family.</text>
</comment>
<dbReference type="Proteomes" id="UP001419268">
    <property type="component" value="Unassembled WGS sequence"/>
</dbReference>
<comment type="caution">
    <text evidence="4">The sequence shown here is derived from an EMBL/GenBank/DDBJ whole genome shotgun (WGS) entry which is preliminary data.</text>
</comment>
<dbReference type="PANTHER" id="PTHR47955">
    <property type="entry name" value="CYTOCHROME P450 FAMILY 71 PROTEIN"/>
    <property type="match status" value="1"/>
</dbReference>
<keyword evidence="5" id="KW-1185">Reference proteome</keyword>
<accession>A0AAP0HWM0</accession>
<dbReference type="GO" id="GO:0020037">
    <property type="term" value="F:heme binding"/>
    <property type="evidence" value="ECO:0007669"/>
    <property type="project" value="InterPro"/>
</dbReference>
<reference evidence="4 5" key="1">
    <citation type="submission" date="2024-01" db="EMBL/GenBank/DDBJ databases">
        <title>Genome assemblies of Stephania.</title>
        <authorList>
            <person name="Yang L."/>
        </authorList>
    </citation>
    <scope>NUCLEOTIDE SEQUENCE [LARGE SCALE GENOMIC DNA]</scope>
    <source>
        <strain evidence="4">JXDWG</strain>
        <tissue evidence="4">Leaf</tissue>
    </source>
</reference>
<protein>
    <recommendedName>
        <fullName evidence="6">Cytochrome P450</fullName>
    </recommendedName>
</protein>
<dbReference type="AlphaFoldDB" id="A0AAP0HWM0"/>
<dbReference type="SUPFAM" id="SSF48264">
    <property type="entry name" value="Cytochrome P450"/>
    <property type="match status" value="1"/>
</dbReference>
<evidence type="ECO:0000256" key="2">
    <source>
        <dbReference type="ARBA" id="ARBA00022723"/>
    </source>
</evidence>
<keyword evidence="3" id="KW-0408">Iron</keyword>
<dbReference type="EMBL" id="JBBNAG010000009">
    <property type="protein sequence ID" value="KAK9104308.1"/>
    <property type="molecule type" value="Genomic_DNA"/>
</dbReference>
<dbReference type="Pfam" id="PF00067">
    <property type="entry name" value="p450"/>
    <property type="match status" value="1"/>
</dbReference>
<dbReference type="GO" id="GO:0004497">
    <property type="term" value="F:monooxygenase activity"/>
    <property type="evidence" value="ECO:0007669"/>
    <property type="project" value="InterPro"/>
</dbReference>
<evidence type="ECO:0000313" key="4">
    <source>
        <dbReference type="EMBL" id="KAK9104308.1"/>
    </source>
</evidence>
<evidence type="ECO:0000256" key="3">
    <source>
        <dbReference type="ARBA" id="ARBA00023004"/>
    </source>
</evidence>
<dbReference type="Gene3D" id="1.10.630.10">
    <property type="entry name" value="Cytochrome P450"/>
    <property type="match status" value="1"/>
</dbReference>
<dbReference type="GO" id="GO:0044550">
    <property type="term" value="P:secondary metabolite biosynthetic process"/>
    <property type="evidence" value="ECO:0007669"/>
    <property type="project" value="UniProtKB-ARBA"/>
</dbReference>
<evidence type="ECO:0000256" key="1">
    <source>
        <dbReference type="ARBA" id="ARBA00010617"/>
    </source>
</evidence>
<name>A0AAP0HWM0_9MAGN</name>
<dbReference type="InterPro" id="IPR036396">
    <property type="entry name" value="Cyt_P450_sf"/>
</dbReference>
<sequence length="148" mass="16926">MIDRIRESCGGYCHESVTTSRSSSSCSTSTTMNFYEVLLSLTNDVVCRVALGEKYSLKKEGRGFREMIREFLDVLGTFNVGDFVPWLAWVNHFNALNARAKRVFRDLDCFLEKVIQDHVDRREKEGVIGGGDDCDEDFVDVLLRIEKE</sequence>
<dbReference type="PANTHER" id="PTHR47955:SF15">
    <property type="entry name" value="CYTOCHROME P450 71A2-LIKE"/>
    <property type="match status" value="1"/>
</dbReference>
<gene>
    <name evidence="4" type="ORF">Scep_021152</name>
</gene>
<keyword evidence="2" id="KW-0479">Metal-binding</keyword>
<evidence type="ECO:0008006" key="6">
    <source>
        <dbReference type="Google" id="ProtNLM"/>
    </source>
</evidence>
<dbReference type="InterPro" id="IPR001128">
    <property type="entry name" value="Cyt_P450"/>
</dbReference>